<organism evidence="4 5">
    <name type="scientific">Anoxybacillus flavithermus</name>
    <dbReference type="NCBI Taxonomy" id="33934"/>
    <lineage>
        <taxon>Bacteria</taxon>
        <taxon>Bacillati</taxon>
        <taxon>Bacillota</taxon>
        <taxon>Bacilli</taxon>
        <taxon>Bacillales</taxon>
        <taxon>Anoxybacillaceae</taxon>
        <taxon>Anoxybacillus</taxon>
    </lineage>
</organism>
<evidence type="ECO:0000313" key="5">
    <source>
        <dbReference type="Proteomes" id="UP000078336"/>
    </source>
</evidence>
<evidence type="ECO:0000256" key="1">
    <source>
        <dbReference type="ARBA" id="ARBA00023015"/>
    </source>
</evidence>
<reference evidence="4 5" key="1">
    <citation type="submission" date="2016-03" db="EMBL/GenBank/DDBJ databases">
        <title>Spore heat resistance.</title>
        <authorList>
            <person name="Boekhorst J."/>
            <person name="Berendsen E.M."/>
            <person name="Wells-Bennik M.H."/>
            <person name="Kuipers O.P."/>
        </authorList>
    </citation>
    <scope>NUCLEOTIDE SEQUENCE [LARGE SCALE GENOMIC DNA]</scope>
    <source>
        <strain evidence="4 5">AF16</strain>
    </source>
</reference>
<protein>
    <submittedName>
        <fullName evidence="4">Transcriptional regulator DeoR family</fullName>
    </submittedName>
</protein>
<evidence type="ECO:0000256" key="2">
    <source>
        <dbReference type="ARBA" id="ARBA00023163"/>
    </source>
</evidence>
<dbReference type="EMBL" id="LUCQ01000103">
    <property type="protein sequence ID" value="OAO78681.1"/>
    <property type="molecule type" value="Genomic_DNA"/>
</dbReference>
<dbReference type="InterPro" id="IPR001034">
    <property type="entry name" value="DeoR_HTH"/>
</dbReference>
<dbReference type="InterPro" id="IPR036390">
    <property type="entry name" value="WH_DNA-bd_sf"/>
</dbReference>
<dbReference type="GO" id="GO:0003700">
    <property type="term" value="F:DNA-binding transcription factor activity"/>
    <property type="evidence" value="ECO:0007669"/>
    <property type="project" value="InterPro"/>
</dbReference>
<evidence type="ECO:0000259" key="3">
    <source>
        <dbReference type="PROSITE" id="PS51000"/>
    </source>
</evidence>
<keyword evidence="1" id="KW-0805">Transcription regulation</keyword>
<name>A0A178TEX6_9BACL</name>
<sequence>MVLIVLILCKIQQSYSIFLMFSCKIDGKTSSFSSLLYHANDVTIGSDHLKPSTDRMLTRIKSVYMFISERGTVTTQELVEEFGITPRTIQRDLNVLAYNDLIHSPSKGKWTTTKKRVKMSS</sequence>
<keyword evidence="2" id="KW-0804">Transcription</keyword>
<dbReference type="PATRIC" id="fig|33934.7.peg.2999"/>
<proteinExistence type="predicted"/>
<accession>A0A178TEX6</accession>
<dbReference type="Pfam" id="PF08220">
    <property type="entry name" value="HTH_DeoR"/>
    <property type="match status" value="1"/>
</dbReference>
<dbReference type="InterPro" id="IPR036388">
    <property type="entry name" value="WH-like_DNA-bd_sf"/>
</dbReference>
<dbReference type="SUPFAM" id="SSF46785">
    <property type="entry name" value="Winged helix' DNA-binding domain"/>
    <property type="match status" value="1"/>
</dbReference>
<dbReference type="Proteomes" id="UP000078336">
    <property type="component" value="Unassembled WGS sequence"/>
</dbReference>
<dbReference type="AlphaFoldDB" id="A0A178TEX6"/>
<dbReference type="SMART" id="SM00420">
    <property type="entry name" value="HTH_DEOR"/>
    <property type="match status" value="1"/>
</dbReference>
<keyword evidence="5" id="KW-1185">Reference proteome</keyword>
<dbReference type="PROSITE" id="PS51000">
    <property type="entry name" value="HTH_DEOR_2"/>
    <property type="match status" value="1"/>
</dbReference>
<evidence type="ECO:0000313" key="4">
    <source>
        <dbReference type="EMBL" id="OAO78681.1"/>
    </source>
</evidence>
<comment type="caution">
    <text evidence="4">The sequence shown here is derived from an EMBL/GenBank/DDBJ whole genome shotgun (WGS) entry which is preliminary data.</text>
</comment>
<gene>
    <name evidence="4" type="ORF">TAF16_1757</name>
</gene>
<dbReference type="Gene3D" id="1.10.10.10">
    <property type="entry name" value="Winged helix-like DNA-binding domain superfamily/Winged helix DNA-binding domain"/>
    <property type="match status" value="1"/>
</dbReference>
<feature type="domain" description="HTH deoR-type" evidence="3">
    <location>
        <begin position="56"/>
        <end position="111"/>
    </location>
</feature>